<evidence type="ECO:0000313" key="3">
    <source>
        <dbReference type="Proteomes" id="UP000314294"/>
    </source>
</evidence>
<protein>
    <recommendedName>
        <fullName evidence="1">A to I editase domain-containing protein</fullName>
    </recommendedName>
</protein>
<dbReference type="GO" id="GO:0004000">
    <property type="term" value="F:adenosine deaminase activity"/>
    <property type="evidence" value="ECO:0007669"/>
    <property type="project" value="InterPro"/>
</dbReference>
<sequence length="270" mass="29814">MRLGDGWEDILPPSYSKQNIFFICGEYVGPAVTSRDALSVNWCLGDEDVEVLDGDEGFVTDGCLEKNKRDPTVLHHSDVVCLNGLWVEERGFQAHIFRSLSKAFTLHVCHLVPSPEKRKAWSGAQSRRLIVFHSGTDNNTCSGSAASIDTLIFHDLGFACLRVSVCKCPCLVLCASSLFLLAEQDEFLWLESEEAEVLAVELDLTEHTEGTSALGGLHLGLAVKKPTAHVSPSNKVRLATPFRSCMRPLRVPAGLLSRMWRIWISTTTKT</sequence>
<dbReference type="AlphaFoldDB" id="A0A4Z2JEC9"/>
<dbReference type="GO" id="GO:0003723">
    <property type="term" value="F:RNA binding"/>
    <property type="evidence" value="ECO:0007669"/>
    <property type="project" value="InterPro"/>
</dbReference>
<dbReference type="Proteomes" id="UP000314294">
    <property type="component" value="Unassembled WGS sequence"/>
</dbReference>
<dbReference type="PROSITE" id="PS50141">
    <property type="entry name" value="A_DEAMIN_EDITASE"/>
    <property type="match status" value="1"/>
</dbReference>
<feature type="domain" description="A to I editase" evidence="1">
    <location>
        <begin position="38"/>
        <end position="74"/>
    </location>
</feature>
<dbReference type="InterPro" id="IPR002466">
    <property type="entry name" value="A_deamin"/>
</dbReference>
<dbReference type="OrthoDB" id="10268011at2759"/>
<dbReference type="EMBL" id="SRLO01000004">
    <property type="protein sequence ID" value="TNN88609.1"/>
    <property type="molecule type" value="Genomic_DNA"/>
</dbReference>
<evidence type="ECO:0000313" key="2">
    <source>
        <dbReference type="EMBL" id="TNN88609.1"/>
    </source>
</evidence>
<comment type="caution">
    <text evidence="2">The sequence shown here is derived from an EMBL/GenBank/DDBJ whole genome shotgun (WGS) entry which is preliminary data.</text>
</comment>
<reference evidence="2 3" key="1">
    <citation type="submission" date="2019-03" db="EMBL/GenBank/DDBJ databases">
        <title>First draft genome of Liparis tanakae, snailfish: a comprehensive survey of snailfish specific genes.</title>
        <authorList>
            <person name="Kim W."/>
            <person name="Song I."/>
            <person name="Jeong J.-H."/>
            <person name="Kim D."/>
            <person name="Kim S."/>
            <person name="Ryu S."/>
            <person name="Song J.Y."/>
            <person name="Lee S.K."/>
        </authorList>
    </citation>
    <scope>NUCLEOTIDE SEQUENCE [LARGE SCALE GENOMIC DNA]</scope>
    <source>
        <tissue evidence="2">Muscle</tissue>
    </source>
</reference>
<dbReference type="GO" id="GO:0006396">
    <property type="term" value="P:RNA processing"/>
    <property type="evidence" value="ECO:0007669"/>
    <property type="project" value="InterPro"/>
</dbReference>
<organism evidence="2 3">
    <name type="scientific">Liparis tanakae</name>
    <name type="common">Tanaka's snailfish</name>
    <dbReference type="NCBI Taxonomy" id="230148"/>
    <lineage>
        <taxon>Eukaryota</taxon>
        <taxon>Metazoa</taxon>
        <taxon>Chordata</taxon>
        <taxon>Craniata</taxon>
        <taxon>Vertebrata</taxon>
        <taxon>Euteleostomi</taxon>
        <taxon>Actinopterygii</taxon>
        <taxon>Neopterygii</taxon>
        <taxon>Teleostei</taxon>
        <taxon>Neoteleostei</taxon>
        <taxon>Acanthomorphata</taxon>
        <taxon>Eupercaria</taxon>
        <taxon>Perciformes</taxon>
        <taxon>Cottioidei</taxon>
        <taxon>Cottales</taxon>
        <taxon>Liparidae</taxon>
        <taxon>Liparis</taxon>
    </lineage>
</organism>
<name>A0A4Z2JEC9_9TELE</name>
<accession>A0A4Z2JEC9</accession>
<evidence type="ECO:0000259" key="1">
    <source>
        <dbReference type="PROSITE" id="PS50141"/>
    </source>
</evidence>
<proteinExistence type="predicted"/>
<keyword evidence="3" id="KW-1185">Reference proteome</keyword>
<gene>
    <name evidence="2" type="ORF">EYF80_000941</name>
</gene>